<keyword evidence="6" id="KW-1185">Reference proteome</keyword>
<evidence type="ECO:0000259" key="4">
    <source>
        <dbReference type="PROSITE" id="PS50102"/>
    </source>
</evidence>
<feature type="compositionally biased region" description="Basic and acidic residues" evidence="3">
    <location>
        <begin position="464"/>
        <end position="476"/>
    </location>
</feature>
<dbReference type="Pfam" id="PF00076">
    <property type="entry name" value="RRM_1"/>
    <property type="match status" value="1"/>
</dbReference>
<protein>
    <recommendedName>
        <fullName evidence="4">RRM domain-containing protein</fullName>
    </recommendedName>
</protein>
<evidence type="ECO:0000256" key="1">
    <source>
        <dbReference type="ARBA" id="ARBA00022884"/>
    </source>
</evidence>
<gene>
    <name evidence="5" type="ORF">KQX54_001118</name>
</gene>
<feature type="compositionally biased region" description="Basic and acidic residues" evidence="3">
    <location>
        <begin position="157"/>
        <end position="303"/>
    </location>
</feature>
<dbReference type="InterPro" id="IPR000504">
    <property type="entry name" value="RRM_dom"/>
</dbReference>
<organism evidence="5 6">
    <name type="scientific">Cotesia glomerata</name>
    <name type="common">Lepidopteran parasitic wasp</name>
    <name type="synonym">Apanteles glomeratus</name>
    <dbReference type="NCBI Taxonomy" id="32391"/>
    <lineage>
        <taxon>Eukaryota</taxon>
        <taxon>Metazoa</taxon>
        <taxon>Ecdysozoa</taxon>
        <taxon>Arthropoda</taxon>
        <taxon>Hexapoda</taxon>
        <taxon>Insecta</taxon>
        <taxon>Pterygota</taxon>
        <taxon>Neoptera</taxon>
        <taxon>Endopterygota</taxon>
        <taxon>Hymenoptera</taxon>
        <taxon>Apocrita</taxon>
        <taxon>Ichneumonoidea</taxon>
        <taxon>Braconidae</taxon>
        <taxon>Microgastrinae</taxon>
        <taxon>Cotesia</taxon>
    </lineage>
</organism>
<keyword evidence="1 2" id="KW-0694">RNA-binding</keyword>
<accession>A0AAV7IVL3</accession>
<dbReference type="PANTHER" id="PTHR23236">
    <property type="entry name" value="EUKARYOTIC TRANSLATION INITIATION FACTOR 4B/4H"/>
    <property type="match status" value="1"/>
</dbReference>
<dbReference type="EMBL" id="JAHXZJ010000386">
    <property type="protein sequence ID" value="KAH0559045.1"/>
    <property type="molecule type" value="Genomic_DNA"/>
</dbReference>
<name>A0AAV7IVL3_COTGL</name>
<evidence type="ECO:0000313" key="6">
    <source>
        <dbReference type="Proteomes" id="UP000826195"/>
    </source>
</evidence>
<feature type="domain" description="RRM" evidence="4">
    <location>
        <begin position="81"/>
        <end position="155"/>
    </location>
</feature>
<feature type="region of interest" description="Disordered" evidence="3">
    <location>
        <begin position="149"/>
        <end position="544"/>
    </location>
</feature>
<evidence type="ECO:0000256" key="2">
    <source>
        <dbReference type="PROSITE-ProRule" id="PRU00176"/>
    </source>
</evidence>
<dbReference type="SMART" id="SM00360">
    <property type="entry name" value="RRM"/>
    <property type="match status" value="1"/>
</dbReference>
<dbReference type="Proteomes" id="UP000826195">
    <property type="component" value="Unassembled WGS sequence"/>
</dbReference>
<comment type="caution">
    <text evidence="5">The sequence shown here is derived from an EMBL/GenBank/DDBJ whole genome shotgun (WGS) entry which is preliminary data.</text>
</comment>
<dbReference type="PROSITE" id="PS50102">
    <property type="entry name" value="RRM"/>
    <property type="match status" value="1"/>
</dbReference>
<dbReference type="SUPFAM" id="SSF54928">
    <property type="entry name" value="RNA-binding domain, RBD"/>
    <property type="match status" value="1"/>
</dbReference>
<dbReference type="PANTHER" id="PTHR23236:SF2">
    <property type="entry name" value="EUKARYOTIC TRANSLATION INITIATION FACTOR 4B"/>
    <property type="match status" value="1"/>
</dbReference>
<dbReference type="InterPro" id="IPR012677">
    <property type="entry name" value="Nucleotide-bd_a/b_plait_sf"/>
</dbReference>
<proteinExistence type="predicted"/>
<evidence type="ECO:0000313" key="5">
    <source>
        <dbReference type="EMBL" id="KAH0559045.1"/>
    </source>
</evidence>
<dbReference type="AlphaFoldDB" id="A0AAV7IVL3"/>
<dbReference type="GO" id="GO:0003723">
    <property type="term" value="F:RNA binding"/>
    <property type="evidence" value="ECO:0007669"/>
    <property type="project" value="UniProtKB-UniRule"/>
</dbReference>
<reference evidence="5 6" key="1">
    <citation type="journal article" date="2021" name="J. Hered.">
        <title>A chromosome-level genome assembly of the parasitoid wasp, Cotesia glomerata (Hymenoptera: Braconidae).</title>
        <authorList>
            <person name="Pinto B.J."/>
            <person name="Weis J.J."/>
            <person name="Gamble T."/>
            <person name="Ode P.J."/>
            <person name="Paul R."/>
            <person name="Zaspel J.M."/>
        </authorList>
    </citation>
    <scope>NUCLEOTIDE SEQUENCE [LARGE SCALE GENOMIC DNA]</scope>
    <source>
        <strain evidence="5">CgM1</strain>
    </source>
</reference>
<dbReference type="InterPro" id="IPR035979">
    <property type="entry name" value="RBD_domain_sf"/>
</dbReference>
<feature type="compositionally biased region" description="Acidic residues" evidence="3">
    <location>
        <begin position="535"/>
        <end position="544"/>
    </location>
</feature>
<feature type="compositionally biased region" description="Basic and acidic residues" evidence="3">
    <location>
        <begin position="388"/>
        <end position="455"/>
    </location>
</feature>
<dbReference type="Gene3D" id="3.30.70.330">
    <property type="match status" value="1"/>
</dbReference>
<sequence length="544" mass="60976">MSSRKKNKKTKGQTLALTEFLGGVPTVPIKSTNWADDVEDEHDLGSYMSRSNKEPVVLPTAPRAARGPGVDEENIPTNPPYVAYISNLPYDVVESDLADFFEGMEVSNMRLPKDSTKLRGYGYVEFADRQSLIDALSMSNTMIKTRRVRIEVSNSSNDDRRGGGRMGMGRDNRRDGYDDPERTAGDWRSKPREEPSGGDDRFRSRGFDARERRGEDREIDNKPGGWREGERSAPAFSERRGFRGGDDDKRGGGFRDEERGGSSSFGDKRGYRDDDKRGFREGGEGRRGYRDDDGRRGGFRDDESNSSTWRSEPSARPVADNPPSAEPRTRPKLNLQPRTKPIEPIAVVEPKVEEEEVKQGETEAEATPAPAPVPSANIFGAAKPVDTTAREREIEARLAKASSEKANKSDDGENKAWPKRNGEGRGDREKEKPRSAWRSDQDSNRGRPVDRRQDPPRGNTSGRYEQRGDSQGDSKSHNSRSGNYRGDGKSTDSRRHPERERRSKDREDNVPPMPKATDEETPNFVASNKYSMLPEDVDTDNIDN</sequence>
<feature type="compositionally biased region" description="Basic and acidic residues" evidence="3">
    <location>
        <begin position="486"/>
        <end position="509"/>
    </location>
</feature>
<evidence type="ECO:0000256" key="3">
    <source>
        <dbReference type="SAM" id="MobiDB-lite"/>
    </source>
</evidence>